<evidence type="ECO:0000256" key="3">
    <source>
        <dbReference type="ARBA" id="ARBA00023027"/>
    </source>
</evidence>
<feature type="domain" description="3-hydroxyisobutyrate dehydrogenase-like NAD-binding" evidence="11">
    <location>
        <begin position="168"/>
        <end position="288"/>
    </location>
</feature>
<sequence length="301" mass="30478">MSKHQVGLIGLGSMGMGMAKNILNAGFSLKGYDIFEPAKSALATAGGTATNSVAEAALDVDIFLLMVVNAAQAEDVIFGSGNAVTALKPGATVMLCSTVAPSDAKALGERVLAAGLEFLDAPVSGGKVGAETGTLTLMCSGSDASFEAADGVLKAISKVVHKLGTEPGLGATYKVVHQLAAGVHLVAAAELMALGAKAGCDSSKLFEIVSQSAGASWMMTDRVPHILDDDFAPRSMVDIFIKDLGLVLQTGKENTVPLPLSAAAHQMLLAASGMGHGKLDDSAVVKAYEAMTGVSVASSRS</sequence>
<proteinExistence type="inferred from homology"/>
<evidence type="ECO:0000313" key="13">
    <source>
        <dbReference type="Proteomes" id="UP001161388"/>
    </source>
</evidence>
<evidence type="ECO:0000313" key="12">
    <source>
        <dbReference type="EMBL" id="GLQ28454.1"/>
    </source>
</evidence>
<evidence type="ECO:0000256" key="6">
    <source>
        <dbReference type="ARBA" id="ARBA00037979"/>
    </source>
</evidence>
<dbReference type="InterPro" id="IPR015815">
    <property type="entry name" value="HIBADH-related"/>
</dbReference>
<evidence type="ECO:0000256" key="9">
    <source>
        <dbReference type="ARBA" id="ARBA00047312"/>
    </source>
</evidence>
<reference evidence="12" key="2">
    <citation type="submission" date="2023-01" db="EMBL/GenBank/DDBJ databases">
        <title>Draft genome sequence of Sulfitobacter pacificus strain NBRC 109915.</title>
        <authorList>
            <person name="Sun Q."/>
            <person name="Mori K."/>
        </authorList>
    </citation>
    <scope>NUCLEOTIDE SEQUENCE</scope>
    <source>
        <strain evidence="12">NBRC 109915</strain>
    </source>
</reference>
<comment type="function">
    <text evidence="5">Catalyzes oxidation of L-threonate to 2-oxo-tetronate. Can use either NAD(+) or NADP(+) as cosubstrate, with a preference for NAD(+).</text>
</comment>
<dbReference type="EMBL" id="BSNL01000001">
    <property type="protein sequence ID" value="GLQ28454.1"/>
    <property type="molecule type" value="Genomic_DNA"/>
</dbReference>
<dbReference type="Pfam" id="PF03446">
    <property type="entry name" value="NAD_binding_2"/>
    <property type="match status" value="1"/>
</dbReference>
<dbReference type="Gene3D" id="1.10.1040.10">
    <property type="entry name" value="N-(1-d-carboxylethyl)-l-norvaline Dehydrogenase, domain 2"/>
    <property type="match status" value="1"/>
</dbReference>
<dbReference type="PIRSF" id="PIRSF000103">
    <property type="entry name" value="HIBADH"/>
    <property type="match status" value="1"/>
</dbReference>
<dbReference type="EC" id="1.1.1.411" evidence="7"/>
<keyword evidence="4" id="KW-0119">Carbohydrate metabolism</keyword>
<dbReference type="InterPro" id="IPR013328">
    <property type="entry name" value="6PGD_dom2"/>
</dbReference>
<dbReference type="SUPFAM" id="SSF51735">
    <property type="entry name" value="NAD(P)-binding Rossmann-fold domains"/>
    <property type="match status" value="1"/>
</dbReference>
<evidence type="ECO:0000256" key="8">
    <source>
        <dbReference type="ARBA" id="ARBA00039407"/>
    </source>
</evidence>
<keyword evidence="1" id="KW-0521">NADP</keyword>
<evidence type="ECO:0000256" key="7">
    <source>
        <dbReference type="ARBA" id="ARBA00038870"/>
    </source>
</evidence>
<dbReference type="SUPFAM" id="SSF48179">
    <property type="entry name" value="6-phosphogluconate dehydrogenase C-terminal domain-like"/>
    <property type="match status" value="1"/>
</dbReference>
<feature type="domain" description="6-phosphogluconate dehydrogenase NADP-binding" evidence="10">
    <location>
        <begin position="5"/>
        <end position="161"/>
    </location>
</feature>
<keyword evidence="2" id="KW-0560">Oxidoreductase</keyword>
<dbReference type="InterPro" id="IPR006115">
    <property type="entry name" value="6PGDH_NADP-bd"/>
</dbReference>
<dbReference type="InterPro" id="IPR036291">
    <property type="entry name" value="NAD(P)-bd_dom_sf"/>
</dbReference>
<keyword evidence="3" id="KW-0520">NAD</keyword>
<dbReference type="InterPro" id="IPR029154">
    <property type="entry name" value="HIBADH-like_NADP-bd"/>
</dbReference>
<evidence type="ECO:0000259" key="10">
    <source>
        <dbReference type="Pfam" id="PF03446"/>
    </source>
</evidence>
<evidence type="ECO:0000256" key="2">
    <source>
        <dbReference type="ARBA" id="ARBA00023002"/>
    </source>
</evidence>
<dbReference type="Gene3D" id="3.40.50.720">
    <property type="entry name" value="NAD(P)-binding Rossmann-like Domain"/>
    <property type="match status" value="1"/>
</dbReference>
<evidence type="ECO:0000259" key="11">
    <source>
        <dbReference type="Pfam" id="PF14833"/>
    </source>
</evidence>
<dbReference type="InterPro" id="IPR002204">
    <property type="entry name" value="3-OH-isobutyrate_DH-rel_CS"/>
</dbReference>
<dbReference type="Proteomes" id="UP001161388">
    <property type="component" value="Unassembled WGS sequence"/>
</dbReference>
<keyword evidence="13" id="KW-1185">Reference proteome</keyword>
<evidence type="ECO:0000256" key="5">
    <source>
        <dbReference type="ARBA" id="ARBA00037062"/>
    </source>
</evidence>
<comment type="catalytic activity">
    <reaction evidence="9">
        <text>L-threonate + NAD(+) = 2-dehydro-L-erythronate + NADH + H(+)</text>
        <dbReference type="Rhea" id="RHEA:52548"/>
        <dbReference type="ChEBI" id="CHEBI:15378"/>
        <dbReference type="ChEBI" id="CHEBI:57540"/>
        <dbReference type="ChEBI" id="CHEBI:57561"/>
        <dbReference type="ChEBI" id="CHEBI:57945"/>
        <dbReference type="ChEBI" id="CHEBI:136669"/>
        <dbReference type="EC" id="1.1.1.411"/>
    </reaction>
</comment>
<protein>
    <recommendedName>
        <fullName evidence="8">L-threonate dehydrogenase</fullName>
        <ecNumber evidence="7">1.1.1.411</ecNumber>
    </recommendedName>
</protein>
<comment type="similarity">
    <text evidence="6">Belongs to the HIBADH-related family. L-threonate dehydrogenase subfamily.</text>
</comment>
<reference evidence="12" key="1">
    <citation type="journal article" date="2014" name="Int. J. Syst. Evol. Microbiol.">
        <title>Complete genome of a new Firmicutes species belonging to the dominant human colonic microbiota ('Ruminococcus bicirculans') reveals two chromosomes and a selective capacity to utilize plant glucans.</title>
        <authorList>
            <consortium name="NISC Comparative Sequencing Program"/>
            <person name="Wegmann U."/>
            <person name="Louis P."/>
            <person name="Goesmann A."/>
            <person name="Henrissat B."/>
            <person name="Duncan S.H."/>
            <person name="Flint H.J."/>
        </authorList>
    </citation>
    <scope>NUCLEOTIDE SEQUENCE</scope>
    <source>
        <strain evidence="12">NBRC 109915</strain>
    </source>
</reference>
<dbReference type="PROSITE" id="PS00895">
    <property type="entry name" value="3_HYDROXYISOBUT_DH"/>
    <property type="match status" value="1"/>
</dbReference>
<accession>A0ABQ5VMW2</accession>
<comment type="caution">
    <text evidence="12">The sequence shown here is derived from an EMBL/GenBank/DDBJ whole genome shotgun (WGS) entry which is preliminary data.</text>
</comment>
<evidence type="ECO:0000256" key="1">
    <source>
        <dbReference type="ARBA" id="ARBA00022857"/>
    </source>
</evidence>
<name>A0ABQ5VMW2_9RHOB</name>
<dbReference type="NCBIfam" id="NF043037">
    <property type="entry name" value="ThreonDh"/>
    <property type="match status" value="1"/>
</dbReference>
<organism evidence="12 13">
    <name type="scientific">Sulfitobacter pacificus</name>
    <dbReference type="NCBI Taxonomy" id="1499314"/>
    <lineage>
        <taxon>Bacteria</taxon>
        <taxon>Pseudomonadati</taxon>
        <taxon>Pseudomonadota</taxon>
        <taxon>Alphaproteobacteria</taxon>
        <taxon>Rhodobacterales</taxon>
        <taxon>Roseobacteraceae</taxon>
        <taxon>Sulfitobacter</taxon>
    </lineage>
</organism>
<dbReference type="PANTHER" id="PTHR43060:SF17">
    <property type="entry name" value="L-THREONATE DEHYDROGENASE"/>
    <property type="match status" value="1"/>
</dbReference>
<dbReference type="InterPro" id="IPR050006">
    <property type="entry name" value="LtnD"/>
</dbReference>
<gene>
    <name evidence="12" type="ORF">GCM10007927_32570</name>
</gene>
<dbReference type="PANTHER" id="PTHR43060">
    <property type="entry name" value="3-HYDROXYISOBUTYRATE DEHYDROGENASE-LIKE 1, MITOCHONDRIAL-RELATED"/>
    <property type="match status" value="1"/>
</dbReference>
<dbReference type="InterPro" id="IPR008927">
    <property type="entry name" value="6-PGluconate_DH-like_C_sf"/>
</dbReference>
<dbReference type="Pfam" id="PF14833">
    <property type="entry name" value="NAD_binding_11"/>
    <property type="match status" value="1"/>
</dbReference>
<evidence type="ECO:0000256" key="4">
    <source>
        <dbReference type="ARBA" id="ARBA00023277"/>
    </source>
</evidence>
<dbReference type="RefSeq" id="WP_284374873.1">
    <property type="nucleotide sequence ID" value="NZ_BSNL01000001.1"/>
</dbReference>